<protein>
    <submittedName>
        <fullName evidence="2">GNAT family N-acetyltransferase</fullName>
    </submittedName>
</protein>
<dbReference type="InterPro" id="IPR000182">
    <property type="entry name" value="GNAT_dom"/>
</dbReference>
<organism evidence="2 3">
    <name type="scientific">Pseudonocardia oceani</name>
    <dbReference type="NCBI Taxonomy" id="2792013"/>
    <lineage>
        <taxon>Bacteria</taxon>
        <taxon>Bacillati</taxon>
        <taxon>Actinomycetota</taxon>
        <taxon>Actinomycetes</taxon>
        <taxon>Pseudonocardiales</taxon>
        <taxon>Pseudonocardiaceae</taxon>
        <taxon>Pseudonocardia</taxon>
    </lineage>
</organism>
<name>A0ABS6UBE2_9PSEU</name>
<evidence type="ECO:0000313" key="3">
    <source>
        <dbReference type="Proteomes" id="UP000694300"/>
    </source>
</evidence>
<dbReference type="RefSeq" id="WP_218592869.1">
    <property type="nucleotide sequence ID" value="NZ_JADQDF010000001.1"/>
</dbReference>
<comment type="caution">
    <text evidence="2">The sequence shown here is derived from an EMBL/GenBank/DDBJ whole genome shotgun (WGS) entry which is preliminary data.</text>
</comment>
<evidence type="ECO:0000259" key="1">
    <source>
        <dbReference type="PROSITE" id="PS51186"/>
    </source>
</evidence>
<sequence length="208" mass="22922">MPPTTTTAATRTVARKAGPDDRSAVVTALAGAFFDDPVFRWLNPDRRRRREMLPAFFDLAAEAFARHDETWCAGDPVTGAAIWSPAGVEPMTEPVGAEFAARCAVLAGPDAERWLEVIGLLDEHHPHHTGHDYLWFIGVAPQRRGRGQGSAMLRAVLDRADRSATPAYLEATSPDNRRLYERHGFAVTAEIAVAGGPPLWTMWREPNR</sequence>
<gene>
    <name evidence="2" type="ORF">I4I82_18030</name>
</gene>
<reference evidence="2 3" key="1">
    <citation type="submission" date="2020-11" db="EMBL/GenBank/DDBJ databases">
        <title>Pseudonocardia abyssalis sp. nov. and Pseudonocardia oceani sp. nov., description and phylogenomic analysis of two novel actinomycetes isolated from the deep Southern Ocean.</title>
        <authorList>
            <person name="Parra J."/>
        </authorList>
    </citation>
    <scope>NUCLEOTIDE SEQUENCE [LARGE SCALE GENOMIC DNA]</scope>
    <source>
        <strain evidence="3">KRD185</strain>
    </source>
</reference>
<dbReference type="Pfam" id="PF00583">
    <property type="entry name" value="Acetyltransf_1"/>
    <property type="match status" value="1"/>
</dbReference>
<evidence type="ECO:0000313" key="2">
    <source>
        <dbReference type="EMBL" id="MBW0129562.1"/>
    </source>
</evidence>
<dbReference type="EMBL" id="JADQDF010000001">
    <property type="protein sequence ID" value="MBW0129562.1"/>
    <property type="molecule type" value="Genomic_DNA"/>
</dbReference>
<dbReference type="PROSITE" id="PS51186">
    <property type="entry name" value="GNAT"/>
    <property type="match status" value="1"/>
</dbReference>
<feature type="domain" description="N-acetyltransferase" evidence="1">
    <location>
        <begin position="37"/>
        <end position="205"/>
    </location>
</feature>
<dbReference type="PANTHER" id="PTHR42791">
    <property type="entry name" value="GNAT FAMILY ACETYLTRANSFERASE"/>
    <property type="match status" value="1"/>
</dbReference>
<dbReference type="Proteomes" id="UP000694300">
    <property type="component" value="Unassembled WGS sequence"/>
</dbReference>
<keyword evidence="3" id="KW-1185">Reference proteome</keyword>
<dbReference type="CDD" id="cd04301">
    <property type="entry name" value="NAT_SF"/>
    <property type="match status" value="1"/>
</dbReference>
<dbReference type="PANTHER" id="PTHR42791:SF1">
    <property type="entry name" value="N-ACETYLTRANSFERASE DOMAIN-CONTAINING PROTEIN"/>
    <property type="match status" value="1"/>
</dbReference>
<proteinExistence type="predicted"/>
<accession>A0ABS6UBE2</accession>
<dbReference type="InterPro" id="IPR052523">
    <property type="entry name" value="Trichothecene_AcTrans"/>
</dbReference>